<sequence length="161" mass="17481">MQLGSPTDCPTKILALSAKAILLPVAGLAILGAAAALVSNPVLLQLGVVSGRKRRDTTGLGDEQDTTNWIHKPDFRTQPEIANRKDWETETAWGNGRFQKASLDKKNGSNKKPLLKGLPIRQSTIEAVSLDAQGYDSISDSDVNFVPVPLKLRKGYRKHVP</sequence>
<reference evidence="2 3" key="1">
    <citation type="submission" date="2021-06" db="EMBL/GenBank/DDBJ databases">
        <title>A haploid diamondback moth (Plutella xylostella L.) genome assembly resolves 31 chromosomes and identifies a diamide resistance mutation.</title>
        <authorList>
            <person name="Ward C.M."/>
            <person name="Perry K.D."/>
            <person name="Baker G."/>
            <person name="Powis K."/>
            <person name="Heckel D.G."/>
            <person name="Baxter S.W."/>
        </authorList>
    </citation>
    <scope>NUCLEOTIDE SEQUENCE [LARGE SCALE GENOMIC DNA]</scope>
    <source>
        <strain evidence="2 3">LV</strain>
        <tissue evidence="2">Single pupa</tissue>
    </source>
</reference>
<organism evidence="2 3">
    <name type="scientific">Plutella xylostella</name>
    <name type="common">Diamondback moth</name>
    <name type="synonym">Plutella maculipennis</name>
    <dbReference type="NCBI Taxonomy" id="51655"/>
    <lineage>
        <taxon>Eukaryota</taxon>
        <taxon>Metazoa</taxon>
        <taxon>Ecdysozoa</taxon>
        <taxon>Arthropoda</taxon>
        <taxon>Hexapoda</taxon>
        <taxon>Insecta</taxon>
        <taxon>Pterygota</taxon>
        <taxon>Neoptera</taxon>
        <taxon>Endopterygota</taxon>
        <taxon>Lepidoptera</taxon>
        <taxon>Glossata</taxon>
        <taxon>Ditrysia</taxon>
        <taxon>Yponomeutoidea</taxon>
        <taxon>Plutellidae</taxon>
        <taxon>Plutella</taxon>
    </lineage>
</organism>
<protein>
    <submittedName>
        <fullName evidence="2">Uncharacterized protein</fullName>
    </submittedName>
</protein>
<evidence type="ECO:0000256" key="1">
    <source>
        <dbReference type="SAM" id="Phobius"/>
    </source>
</evidence>
<proteinExistence type="predicted"/>
<comment type="caution">
    <text evidence="2">The sequence shown here is derived from an EMBL/GenBank/DDBJ whole genome shotgun (WGS) entry which is preliminary data.</text>
</comment>
<evidence type="ECO:0000313" key="2">
    <source>
        <dbReference type="EMBL" id="KAG7302171.1"/>
    </source>
</evidence>
<dbReference type="Proteomes" id="UP000823941">
    <property type="component" value="Chromosome 18"/>
</dbReference>
<feature type="transmembrane region" description="Helical" evidence="1">
    <location>
        <begin position="20"/>
        <end position="44"/>
    </location>
</feature>
<keyword evidence="1" id="KW-1133">Transmembrane helix</keyword>
<gene>
    <name evidence="2" type="ORF">JYU34_013642</name>
</gene>
<evidence type="ECO:0000313" key="3">
    <source>
        <dbReference type="Proteomes" id="UP000823941"/>
    </source>
</evidence>
<dbReference type="EMBL" id="JAHIBW010000018">
    <property type="protein sequence ID" value="KAG7302171.1"/>
    <property type="molecule type" value="Genomic_DNA"/>
</dbReference>
<name>A0ABQ7QAA5_PLUXY</name>
<keyword evidence="3" id="KW-1185">Reference proteome</keyword>
<keyword evidence="1" id="KW-0472">Membrane</keyword>
<keyword evidence="1" id="KW-0812">Transmembrane</keyword>
<accession>A0ABQ7QAA5</accession>